<organism evidence="2">
    <name type="scientific">Harpegnathos saltator</name>
    <name type="common">Jerdon's jumping ant</name>
    <dbReference type="NCBI Taxonomy" id="610380"/>
    <lineage>
        <taxon>Eukaryota</taxon>
        <taxon>Metazoa</taxon>
        <taxon>Ecdysozoa</taxon>
        <taxon>Arthropoda</taxon>
        <taxon>Hexapoda</taxon>
        <taxon>Insecta</taxon>
        <taxon>Pterygota</taxon>
        <taxon>Neoptera</taxon>
        <taxon>Endopterygota</taxon>
        <taxon>Hymenoptera</taxon>
        <taxon>Apocrita</taxon>
        <taxon>Aculeata</taxon>
        <taxon>Formicoidea</taxon>
        <taxon>Formicidae</taxon>
        <taxon>Ponerinae</taxon>
        <taxon>Ponerini</taxon>
        <taxon>Harpegnathos</taxon>
    </lineage>
</organism>
<dbReference type="AlphaFoldDB" id="E2BUZ6"/>
<dbReference type="EMBL" id="GL450776">
    <property type="protein sequence ID" value="EFN80476.1"/>
    <property type="molecule type" value="Genomic_DNA"/>
</dbReference>
<dbReference type="OMA" id="QTADIFM"/>
<evidence type="ECO:0000313" key="2">
    <source>
        <dbReference type="Proteomes" id="UP000008237"/>
    </source>
</evidence>
<dbReference type="Proteomes" id="UP000008237">
    <property type="component" value="Unassembled WGS sequence"/>
</dbReference>
<sequence length="78" mass="8759">MTVSEFSTSQDVHAFQKEVALQRLSTIALQQARRNVIFAGDASANENAIEETRKQSASIFLQNLDRLSKMEITDETVE</sequence>
<reference evidence="1 2" key="1">
    <citation type="journal article" date="2010" name="Science">
        <title>Genomic comparison of the ants Camponotus floridanus and Harpegnathos saltator.</title>
        <authorList>
            <person name="Bonasio R."/>
            <person name="Zhang G."/>
            <person name="Ye C."/>
            <person name="Mutti N.S."/>
            <person name="Fang X."/>
            <person name="Qin N."/>
            <person name="Donahue G."/>
            <person name="Yang P."/>
            <person name="Li Q."/>
            <person name="Li C."/>
            <person name="Zhang P."/>
            <person name="Huang Z."/>
            <person name="Berger S.L."/>
            <person name="Reinberg D."/>
            <person name="Wang J."/>
            <person name="Liebig J."/>
        </authorList>
    </citation>
    <scope>NUCLEOTIDE SEQUENCE [LARGE SCALE GENOMIC DNA]</scope>
    <source>
        <strain evidence="1 2">R22 G/1</strain>
    </source>
</reference>
<accession>E2BUZ6</accession>
<protein>
    <submittedName>
        <fullName evidence="1">Uncharacterized protein</fullName>
    </submittedName>
</protein>
<dbReference type="OrthoDB" id="10254713at2759"/>
<evidence type="ECO:0000313" key="1">
    <source>
        <dbReference type="EMBL" id="EFN80476.1"/>
    </source>
</evidence>
<keyword evidence="2" id="KW-1185">Reference proteome</keyword>
<gene>
    <name evidence="1" type="ORF">EAI_08379</name>
</gene>
<name>E2BUZ6_HARSA</name>
<dbReference type="InParanoid" id="E2BUZ6"/>
<proteinExistence type="predicted"/>